<dbReference type="EMBL" id="KV007759">
    <property type="protein sequence ID" value="KZV31003.1"/>
    <property type="molecule type" value="Genomic_DNA"/>
</dbReference>
<feature type="domain" description="60S ribosomal export protein NMD3 SH3" evidence="10">
    <location>
        <begin position="251"/>
        <end position="295"/>
    </location>
</feature>
<dbReference type="Proteomes" id="UP000250235">
    <property type="component" value="Unassembled WGS sequence"/>
</dbReference>
<dbReference type="GO" id="GO:0005634">
    <property type="term" value="C:nucleus"/>
    <property type="evidence" value="ECO:0007669"/>
    <property type="project" value="UniProtKB-SubCell"/>
</dbReference>
<evidence type="ECO:0000256" key="3">
    <source>
        <dbReference type="ARBA" id="ARBA00022448"/>
    </source>
</evidence>
<dbReference type="AlphaFoldDB" id="A0A2Z7B947"/>
<feature type="domain" description="60S ribosomal export protein NMD3 OB-fold" evidence="9">
    <location>
        <begin position="315"/>
        <end position="404"/>
    </location>
</feature>
<keyword evidence="12" id="KW-1185">Reference proteome</keyword>
<accession>A0A2Z7B947</accession>
<comment type="function">
    <text evidence="7">Acts as an adapter for the XPO1/CRM1-mediated export of the 60S ribosomal subunit.</text>
</comment>
<evidence type="ECO:0000259" key="8">
    <source>
        <dbReference type="Pfam" id="PF04981"/>
    </source>
</evidence>
<feature type="domain" description="Nmd3 N-terminal" evidence="8">
    <location>
        <begin position="19"/>
        <end position="248"/>
    </location>
</feature>
<evidence type="ECO:0000256" key="7">
    <source>
        <dbReference type="RuleBase" id="RU364108"/>
    </source>
</evidence>
<gene>
    <name evidence="11" type="ORF">F511_18107</name>
</gene>
<evidence type="ECO:0000256" key="6">
    <source>
        <dbReference type="ARBA" id="ARBA00023242"/>
    </source>
</evidence>
<keyword evidence="3 7" id="KW-0813">Transport</keyword>
<name>A0A2Z7B947_9LAMI</name>
<reference evidence="11 12" key="1">
    <citation type="journal article" date="2015" name="Proc. Natl. Acad. Sci. U.S.A.">
        <title>The resurrection genome of Boea hygrometrica: A blueprint for survival of dehydration.</title>
        <authorList>
            <person name="Xiao L."/>
            <person name="Yang G."/>
            <person name="Zhang L."/>
            <person name="Yang X."/>
            <person name="Zhao S."/>
            <person name="Ji Z."/>
            <person name="Zhou Q."/>
            <person name="Hu M."/>
            <person name="Wang Y."/>
            <person name="Chen M."/>
            <person name="Xu Y."/>
            <person name="Jin H."/>
            <person name="Xiao X."/>
            <person name="Hu G."/>
            <person name="Bao F."/>
            <person name="Hu Y."/>
            <person name="Wan P."/>
            <person name="Li L."/>
            <person name="Deng X."/>
            <person name="Kuang T."/>
            <person name="Xiang C."/>
            <person name="Zhu J.K."/>
            <person name="Oliver M.J."/>
            <person name="He Y."/>
        </authorList>
    </citation>
    <scope>NUCLEOTIDE SEQUENCE [LARGE SCALE GENOMIC DNA]</scope>
    <source>
        <strain evidence="12">cv. XS01</strain>
    </source>
</reference>
<dbReference type="OrthoDB" id="203821at2759"/>
<evidence type="ECO:0000259" key="10">
    <source>
        <dbReference type="Pfam" id="PF21193"/>
    </source>
</evidence>
<dbReference type="Pfam" id="PF04981">
    <property type="entry name" value="NMD3"/>
    <property type="match status" value="1"/>
</dbReference>
<proteinExistence type="inferred from homology"/>
<keyword evidence="6 7" id="KW-0539">Nucleus</keyword>
<dbReference type="GO" id="GO:0015031">
    <property type="term" value="P:protein transport"/>
    <property type="evidence" value="ECO:0007669"/>
    <property type="project" value="UniProtKB-KW"/>
</dbReference>
<evidence type="ECO:0000256" key="4">
    <source>
        <dbReference type="ARBA" id="ARBA00022490"/>
    </source>
</evidence>
<dbReference type="InterPro" id="IPR048899">
    <property type="entry name" value="NMD_SH3"/>
</dbReference>
<dbReference type="InterPro" id="IPR039768">
    <property type="entry name" value="Nmd3"/>
</dbReference>
<keyword evidence="5 7" id="KW-0653">Protein transport</keyword>
<dbReference type="GO" id="GO:0000055">
    <property type="term" value="P:ribosomal large subunit export from nucleus"/>
    <property type="evidence" value="ECO:0007669"/>
    <property type="project" value="TreeGrafter"/>
</dbReference>
<protein>
    <recommendedName>
        <fullName evidence="2 7">60S ribosomal export protein NMD3</fullName>
    </recommendedName>
</protein>
<evidence type="ECO:0000256" key="1">
    <source>
        <dbReference type="ARBA" id="ARBA00009794"/>
    </source>
</evidence>
<dbReference type="GO" id="GO:0043023">
    <property type="term" value="F:ribosomal large subunit binding"/>
    <property type="evidence" value="ECO:0007669"/>
    <property type="project" value="InterPro"/>
</dbReference>
<dbReference type="PANTHER" id="PTHR12746">
    <property type="entry name" value="NONSENSE-MEDIATED MRNA DECAY PROTEIN 3"/>
    <property type="match status" value="1"/>
</dbReference>
<dbReference type="GO" id="GO:0005737">
    <property type="term" value="C:cytoplasm"/>
    <property type="evidence" value="ECO:0007669"/>
    <property type="project" value="UniProtKB-SubCell"/>
</dbReference>
<comment type="similarity">
    <text evidence="1 7">Belongs to the NMD3 family.</text>
</comment>
<dbReference type="InterPro" id="IPR048898">
    <property type="entry name" value="OB_NMD3"/>
</dbReference>
<evidence type="ECO:0000256" key="2">
    <source>
        <dbReference type="ARBA" id="ARBA00017035"/>
    </source>
</evidence>
<evidence type="ECO:0000259" key="9">
    <source>
        <dbReference type="Pfam" id="PF21192"/>
    </source>
</evidence>
<comment type="subcellular location">
    <subcellularLocation>
        <location evidence="7">Cytoplasm</location>
    </subcellularLocation>
    <subcellularLocation>
        <location evidence="7">Nucleus</location>
    </subcellularLocation>
</comment>
<dbReference type="Pfam" id="PF21193">
    <property type="entry name" value="NMD_SH3"/>
    <property type="match status" value="1"/>
</dbReference>
<evidence type="ECO:0000313" key="11">
    <source>
        <dbReference type="EMBL" id="KZV31003.1"/>
    </source>
</evidence>
<evidence type="ECO:0000313" key="12">
    <source>
        <dbReference type="Proteomes" id="UP000250235"/>
    </source>
</evidence>
<organism evidence="11 12">
    <name type="scientific">Dorcoceras hygrometricum</name>
    <dbReference type="NCBI Taxonomy" id="472368"/>
    <lineage>
        <taxon>Eukaryota</taxon>
        <taxon>Viridiplantae</taxon>
        <taxon>Streptophyta</taxon>
        <taxon>Embryophyta</taxon>
        <taxon>Tracheophyta</taxon>
        <taxon>Spermatophyta</taxon>
        <taxon>Magnoliopsida</taxon>
        <taxon>eudicotyledons</taxon>
        <taxon>Gunneridae</taxon>
        <taxon>Pentapetalae</taxon>
        <taxon>asterids</taxon>
        <taxon>lamiids</taxon>
        <taxon>Lamiales</taxon>
        <taxon>Gesneriaceae</taxon>
        <taxon>Didymocarpoideae</taxon>
        <taxon>Trichosporeae</taxon>
        <taxon>Loxocarpinae</taxon>
        <taxon>Dorcoceras</taxon>
    </lineage>
</organism>
<dbReference type="InterPro" id="IPR007064">
    <property type="entry name" value="Nmd3_N"/>
</dbReference>
<evidence type="ECO:0000256" key="5">
    <source>
        <dbReference type="ARBA" id="ARBA00022927"/>
    </source>
</evidence>
<dbReference type="PANTHER" id="PTHR12746:SF2">
    <property type="entry name" value="60S RIBOSOMAL EXPORT PROTEIN NMD3"/>
    <property type="match status" value="1"/>
</dbReference>
<dbReference type="Pfam" id="PF21192">
    <property type="entry name" value="OB_NMD3"/>
    <property type="match status" value="1"/>
</dbReference>
<keyword evidence="4 7" id="KW-0963">Cytoplasm</keyword>
<sequence>MAQDVGLFTVPQTIGSVLCCKCGISMQPNAANMCPMCLRSEVDITEGLQKHVIIIHCPECDTYLQPPRTWIKAQLESKELLTFCVKRLKNLNKVRLVHAEFIWTEPHSKRIKVKLRVQKEVLSGAILEQAYVVEYVVQDQMCESCSRVQANPDQWVAAVQLRQHVSHRRTFFYIEQLILKHDAAVRAIRIKQLDQGIDFFFGNKSHGVKFVDFLGKVAPIRRHDDKQLVSHDSKSNTYNYKYTFSVEICPICREDLICLPPKVAVSLGNLGPLVVCTKVSNSIALLDPFTLRSCFLDAEQYWRSSFKPLLSSKQLVEYIVLDVEAVSSEVNIGGSRYVLADAQVARVSDFGKNDTIFNVRTHLGHLLNPGDYALGYDLYGANSNDIELDKYKGLVVPDVLLIKKSYEEKRQKKKGKPRSWKLKSLNMEVDITSKGRGIEEKINSEYEQFLRDLEENPELRFNVSLYRSREYQTSEMASVTDGEDVPSIPIDELLADLDLSDAEDQDDDMDE</sequence>